<keyword evidence="1 3" id="KW-0547">Nucleotide-binding</keyword>
<dbReference type="PROSITE" id="PS51161">
    <property type="entry name" value="ATP_CONE"/>
    <property type="match status" value="1"/>
</dbReference>
<evidence type="ECO:0000256" key="3">
    <source>
        <dbReference type="PROSITE-ProRule" id="PRU00492"/>
    </source>
</evidence>
<sequence length="776" mass="87023">MIFTVKKRDGREMPFNIEKIADAVIKAFRASGELDEQIKASQAQMNLLGSDDLLTNVALKVAAEAVGHLEAENKTKPDIEEIQDAVEKALTEGGYADTAKSYILYRAERTRVREVNTRLMQTLHDITFSSAKESDLKRENANIDGDTAMGTMLKYGSESAKHFYTMMMLKPEHSRAHMDGDIHIHDLDFYSLTMTCCQIDLIKLFKNGFNTGHGHLREPKDIRSYAALAAIAIQSNQNDQHGGQSVPNFDYAMANGVRITYRKAYLSNMVKALMLLTGKTEEEIQPVVKKLHGEMAEMGMVATLVPNEKFQTTEAHELSKTYDAETVKNAQKFAEKMAYEETDKATFQAMEAFVHNLNSMHSRAGAQTPFSSINYGMCTEPEARMVMKNLLLTTEEGLGGGETAIFPIQIFRVKDGINLNPGEPNYDLFKLACRVSAKRLFPNFSFQDAPYNLQYYKPGHPETEISYMGCRTRVIGNHYDPSREISYGRGNLSFTSINLPRIAIKMKSVDLFFKELDRMLQLVSDQLMERFAVQSRRKVKNFPFLMGQGVWIDSDKLGWEDTVGEVIKHGTLSIGFIGLAETLVMLTGKHHGESEASQELGLKIIGHMREFCDKESERLGLNFSLLATPAEGLSGRFVRMDKKKFGIIPGVTDRDYYTNSFHVPVYYKISAFKKLSLEAPYHALTNAGHISYIELDGDPTQNLDAFEKIVKHMAKVGIGYGSINHPVDRDPVCGFVGVIGDVCPRCGRSEGHAISCEKLEELRKKFPGMPAFRGIR</sequence>
<evidence type="ECO:0000256" key="2">
    <source>
        <dbReference type="ARBA" id="ARBA00022840"/>
    </source>
</evidence>
<evidence type="ECO:0000259" key="4">
    <source>
        <dbReference type="PROSITE" id="PS51161"/>
    </source>
</evidence>
<dbReference type="Gene3D" id="3.20.70.20">
    <property type="match status" value="1"/>
</dbReference>
<keyword evidence="2 3" id="KW-0067">ATP-binding</keyword>
<dbReference type="GO" id="GO:0005524">
    <property type="term" value="F:ATP binding"/>
    <property type="evidence" value="ECO:0007669"/>
    <property type="project" value="UniProtKB-UniRule"/>
</dbReference>
<organism evidence="5 6">
    <name type="scientific">Fibrobacter succinogenes</name>
    <name type="common">Bacteroides succinogenes</name>
    <dbReference type="NCBI Taxonomy" id="833"/>
    <lineage>
        <taxon>Bacteria</taxon>
        <taxon>Pseudomonadati</taxon>
        <taxon>Fibrobacterota</taxon>
        <taxon>Fibrobacteria</taxon>
        <taxon>Fibrobacterales</taxon>
        <taxon>Fibrobacteraceae</taxon>
        <taxon>Fibrobacter</taxon>
    </lineage>
</organism>
<dbReference type="CDD" id="cd01675">
    <property type="entry name" value="RNR_III"/>
    <property type="match status" value="1"/>
</dbReference>
<dbReference type="SUPFAM" id="SSF51998">
    <property type="entry name" value="PFL-like glycyl radical enzymes"/>
    <property type="match status" value="1"/>
</dbReference>
<dbReference type="RefSeq" id="WP_088660609.1">
    <property type="nucleotide sequence ID" value="NZ_UHJL01000006.1"/>
</dbReference>
<dbReference type="GO" id="GO:0004748">
    <property type="term" value="F:ribonucleoside-diphosphate reductase activity, thioredoxin disulfide as acceptor"/>
    <property type="evidence" value="ECO:0007669"/>
    <property type="project" value="TreeGrafter"/>
</dbReference>
<reference evidence="5 6" key="1">
    <citation type="submission" date="2017-08" db="EMBL/GenBank/DDBJ databases">
        <authorList>
            <person name="de Groot N.N."/>
        </authorList>
    </citation>
    <scope>NUCLEOTIDE SEQUENCE [LARGE SCALE GENOMIC DNA]</scope>
    <source>
        <strain evidence="5 6">HM2</strain>
    </source>
</reference>
<dbReference type="PANTHER" id="PTHR21075">
    <property type="entry name" value="ANAEROBIC RIBONUCLEOSIDE-TRIPHOSPHATE REDUCTASE"/>
    <property type="match status" value="1"/>
</dbReference>
<feature type="domain" description="ATP-cone" evidence="4">
    <location>
        <begin position="3"/>
        <end position="113"/>
    </location>
</feature>
<dbReference type="Proteomes" id="UP000255423">
    <property type="component" value="Unassembled WGS sequence"/>
</dbReference>
<evidence type="ECO:0000313" key="6">
    <source>
        <dbReference type="Proteomes" id="UP000255423"/>
    </source>
</evidence>
<protein>
    <submittedName>
        <fullName evidence="5">Ribonucleoside-triphosphate reductase class III catalytic subunit</fullName>
    </submittedName>
</protein>
<gene>
    <name evidence="5" type="ORF">SAMN05661053_2873</name>
</gene>
<dbReference type="GO" id="GO:0031250">
    <property type="term" value="C:anaerobic ribonucleoside-triphosphate reductase complex"/>
    <property type="evidence" value="ECO:0007669"/>
    <property type="project" value="TreeGrafter"/>
</dbReference>
<dbReference type="AlphaFoldDB" id="A0A380S9R2"/>
<dbReference type="PANTHER" id="PTHR21075:SF0">
    <property type="entry name" value="ANAEROBIC RIBONUCLEOSIDE-TRIPHOSPHATE REDUCTASE"/>
    <property type="match status" value="1"/>
</dbReference>
<name>A0A380S9R2_FIBSU</name>
<dbReference type="Pfam" id="PF03477">
    <property type="entry name" value="ATP-cone"/>
    <property type="match status" value="1"/>
</dbReference>
<dbReference type="NCBIfam" id="TIGR02487">
    <property type="entry name" value="NrdD"/>
    <property type="match status" value="1"/>
</dbReference>
<dbReference type="InterPro" id="IPR005144">
    <property type="entry name" value="ATP-cone_dom"/>
</dbReference>
<dbReference type="InterPro" id="IPR012833">
    <property type="entry name" value="NrdD"/>
</dbReference>
<dbReference type="GO" id="GO:0006260">
    <property type="term" value="P:DNA replication"/>
    <property type="evidence" value="ECO:0007669"/>
    <property type="project" value="InterPro"/>
</dbReference>
<accession>A0A380S9R2</accession>
<dbReference type="GO" id="GO:0009265">
    <property type="term" value="P:2'-deoxyribonucleotide biosynthetic process"/>
    <property type="evidence" value="ECO:0007669"/>
    <property type="project" value="TreeGrafter"/>
</dbReference>
<evidence type="ECO:0000256" key="1">
    <source>
        <dbReference type="ARBA" id="ARBA00022741"/>
    </source>
</evidence>
<dbReference type="NCBIfam" id="NF005497">
    <property type="entry name" value="PRK07111.1"/>
    <property type="match status" value="1"/>
</dbReference>
<proteinExistence type="predicted"/>
<dbReference type="Pfam" id="PF13597">
    <property type="entry name" value="NRDD"/>
    <property type="match status" value="1"/>
</dbReference>
<dbReference type="GO" id="GO:0008998">
    <property type="term" value="F:ribonucleoside-triphosphate reductase (thioredoxin) activity"/>
    <property type="evidence" value="ECO:0007669"/>
    <property type="project" value="InterPro"/>
</dbReference>
<dbReference type="EMBL" id="UHJL01000006">
    <property type="protein sequence ID" value="SUQ26068.1"/>
    <property type="molecule type" value="Genomic_DNA"/>
</dbReference>
<evidence type="ECO:0000313" key="5">
    <source>
        <dbReference type="EMBL" id="SUQ26068.1"/>
    </source>
</evidence>